<dbReference type="EMBL" id="SGWQ01000004">
    <property type="protein sequence ID" value="RZS39327.1"/>
    <property type="molecule type" value="Genomic_DNA"/>
</dbReference>
<gene>
    <name evidence="1" type="ORF">EV193_104544</name>
</gene>
<protein>
    <submittedName>
        <fullName evidence="1">Uncharacterized protein</fullName>
    </submittedName>
</protein>
<dbReference type="AlphaFoldDB" id="A0A4Q7KS45"/>
<evidence type="ECO:0000313" key="1">
    <source>
        <dbReference type="EMBL" id="RZS39327.1"/>
    </source>
</evidence>
<evidence type="ECO:0000313" key="2">
    <source>
        <dbReference type="Proteomes" id="UP000294257"/>
    </source>
</evidence>
<proteinExistence type="predicted"/>
<organism evidence="1 2">
    <name type="scientific">Herbihabitans rhizosphaerae</name>
    <dbReference type="NCBI Taxonomy" id="1872711"/>
    <lineage>
        <taxon>Bacteria</taxon>
        <taxon>Bacillati</taxon>
        <taxon>Actinomycetota</taxon>
        <taxon>Actinomycetes</taxon>
        <taxon>Pseudonocardiales</taxon>
        <taxon>Pseudonocardiaceae</taxon>
        <taxon>Herbihabitans</taxon>
    </lineage>
</organism>
<accession>A0A4Q7KS45</accession>
<sequence length="136" mass="14793">MAFITERVAGDFANSGLGTFGLHIDRAFSGDTPLNRDHTSARDVVCVSGGHVFTIGLEYGVEFACAEVAFRLQDDAIDARWRPWPELHTADGRFVGVLAPKRELNTVAQWYLGDTPFCAVGHLLKACEAAGLRIAE</sequence>
<dbReference type="OrthoDB" id="9866835at2"/>
<name>A0A4Q7KS45_9PSEU</name>
<reference evidence="1 2" key="1">
    <citation type="submission" date="2019-02" db="EMBL/GenBank/DDBJ databases">
        <title>Genomic Encyclopedia of Type Strains, Phase IV (KMG-IV): sequencing the most valuable type-strain genomes for metagenomic binning, comparative biology and taxonomic classification.</title>
        <authorList>
            <person name="Goeker M."/>
        </authorList>
    </citation>
    <scope>NUCLEOTIDE SEQUENCE [LARGE SCALE GENOMIC DNA]</scope>
    <source>
        <strain evidence="1 2">DSM 101727</strain>
    </source>
</reference>
<dbReference type="RefSeq" id="WP_130344877.1">
    <property type="nucleotide sequence ID" value="NZ_SGWQ01000004.1"/>
</dbReference>
<comment type="caution">
    <text evidence="1">The sequence shown here is derived from an EMBL/GenBank/DDBJ whole genome shotgun (WGS) entry which is preliminary data.</text>
</comment>
<dbReference type="Proteomes" id="UP000294257">
    <property type="component" value="Unassembled WGS sequence"/>
</dbReference>
<keyword evidence="2" id="KW-1185">Reference proteome</keyword>